<dbReference type="Pfam" id="PF00106">
    <property type="entry name" value="adh_short"/>
    <property type="match status" value="1"/>
</dbReference>
<dbReference type="PANTHER" id="PTHR43544:SF12">
    <property type="entry name" value="NAD(P)-BINDING ROSSMANN-FOLD SUPERFAMILY PROTEIN"/>
    <property type="match status" value="1"/>
</dbReference>
<dbReference type="SUPFAM" id="SSF51735">
    <property type="entry name" value="NAD(P)-binding Rossmann-fold domains"/>
    <property type="match status" value="1"/>
</dbReference>
<reference evidence="1" key="2">
    <citation type="submission" date="2020-09" db="EMBL/GenBank/DDBJ databases">
        <authorList>
            <person name="Sun Q."/>
            <person name="Kim S."/>
        </authorList>
    </citation>
    <scope>NUCLEOTIDE SEQUENCE</scope>
    <source>
        <strain evidence="1">KCTC 22164</strain>
    </source>
</reference>
<proteinExistence type="predicted"/>
<dbReference type="PANTHER" id="PTHR43544">
    <property type="entry name" value="SHORT-CHAIN DEHYDROGENASE/REDUCTASE"/>
    <property type="match status" value="1"/>
</dbReference>
<name>A0A918JNT1_9ALTE</name>
<evidence type="ECO:0000313" key="1">
    <source>
        <dbReference type="EMBL" id="GGW91881.1"/>
    </source>
</evidence>
<dbReference type="GO" id="GO:0016491">
    <property type="term" value="F:oxidoreductase activity"/>
    <property type="evidence" value="ECO:0007669"/>
    <property type="project" value="TreeGrafter"/>
</dbReference>
<dbReference type="Proteomes" id="UP000631300">
    <property type="component" value="Unassembled WGS sequence"/>
</dbReference>
<dbReference type="GO" id="GO:0005737">
    <property type="term" value="C:cytoplasm"/>
    <property type="evidence" value="ECO:0007669"/>
    <property type="project" value="TreeGrafter"/>
</dbReference>
<dbReference type="InterPro" id="IPR036291">
    <property type="entry name" value="NAD(P)-bd_dom_sf"/>
</dbReference>
<dbReference type="PRINTS" id="PR00081">
    <property type="entry name" value="GDHRDH"/>
</dbReference>
<comment type="caution">
    <text evidence="1">The sequence shown here is derived from an EMBL/GenBank/DDBJ whole genome shotgun (WGS) entry which is preliminary data.</text>
</comment>
<keyword evidence="2" id="KW-1185">Reference proteome</keyword>
<dbReference type="Gene3D" id="3.40.50.720">
    <property type="entry name" value="NAD(P)-binding Rossmann-like Domain"/>
    <property type="match status" value="1"/>
</dbReference>
<dbReference type="AlphaFoldDB" id="A0A918JNT1"/>
<dbReference type="InterPro" id="IPR051468">
    <property type="entry name" value="Fungal_SecMetab_SDRs"/>
</dbReference>
<protein>
    <submittedName>
        <fullName evidence="1">Short-chain dehydrogenase</fullName>
    </submittedName>
</protein>
<dbReference type="InterPro" id="IPR002347">
    <property type="entry name" value="SDR_fam"/>
</dbReference>
<dbReference type="RefSeq" id="WP_189407445.1">
    <property type="nucleotide sequence ID" value="NZ_BMXP01000008.1"/>
</dbReference>
<evidence type="ECO:0000313" key="2">
    <source>
        <dbReference type="Proteomes" id="UP000631300"/>
    </source>
</evidence>
<dbReference type="EMBL" id="BMXP01000008">
    <property type="protein sequence ID" value="GGW91881.1"/>
    <property type="molecule type" value="Genomic_DNA"/>
</dbReference>
<gene>
    <name evidence="1" type="ORF">GCM10007391_27660</name>
</gene>
<reference evidence="1" key="1">
    <citation type="journal article" date="2014" name="Int. J. Syst. Evol. Microbiol.">
        <title>Complete genome sequence of Corynebacterium casei LMG S-19264T (=DSM 44701T), isolated from a smear-ripened cheese.</title>
        <authorList>
            <consortium name="US DOE Joint Genome Institute (JGI-PGF)"/>
            <person name="Walter F."/>
            <person name="Albersmeier A."/>
            <person name="Kalinowski J."/>
            <person name="Ruckert C."/>
        </authorList>
    </citation>
    <scope>NUCLEOTIDE SEQUENCE</scope>
    <source>
        <strain evidence="1">KCTC 22164</strain>
    </source>
</reference>
<sequence>MSQVSVVIGASGGIGQAVVTQLSDQGESVYALSRAGTALSVWGDNVETQALDSNDEAAIAAFIQSLKDKGEVVRLAICTIGMLHDDNASPAISPEKKLEDLDTAQLTAYFSVNTILPALWLKHLVGVVDKEQATVVCLSARVGSISDNRLGGWYGYRASKAALNMLLKTAAIEYNRRTKTTTLVSYHPGTVDTGLSQPFQANVKPEKLFEPEFTAKQLLTHIKELDLKDSPHFIDWDGKPVSW</sequence>
<accession>A0A918JNT1</accession>
<organism evidence="1 2">
    <name type="scientific">Alteromonas halophila</name>
    <dbReference type="NCBI Taxonomy" id="516698"/>
    <lineage>
        <taxon>Bacteria</taxon>
        <taxon>Pseudomonadati</taxon>
        <taxon>Pseudomonadota</taxon>
        <taxon>Gammaproteobacteria</taxon>
        <taxon>Alteromonadales</taxon>
        <taxon>Alteromonadaceae</taxon>
        <taxon>Alteromonas/Salinimonas group</taxon>
        <taxon>Alteromonas</taxon>
    </lineage>
</organism>